<dbReference type="Proteomes" id="UP000216052">
    <property type="component" value="Chromosome"/>
</dbReference>
<dbReference type="RefSeq" id="WP_093798241.1">
    <property type="nucleotide sequence ID" value="NZ_CP155571.1"/>
</dbReference>
<protein>
    <submittedName>
        <fullName evidence="9">Multidrug resistance protein MdtG</fullName>
    </submittedName>
</protein>
<feature type="transmembrane region" description="Helical" evidence="7">
    <location>
        <begin position="84"/>
        <end position="103"/>
    </location>
</feature>
<gene>
    <name evidence="9" type="primary">mdtG</name>
    <name evidence="9" type="ORF">SPACI_023760</name>
</gene>
<dbReference type="Pfam" id="PF07690">
    <property type="entry name" value="MFS_1"/>
    <property type="match status" value="1"/>
</dbReference>
<sequence>MLISEWKKNLAILWSAQLIGMSVITGVISFLPLYVPHLGVTDPAQVAMWSGILIAATSFFAALSNPFWGAMADRKGRKPMLEKVLLMFGMIIITIAFASTVYQLLALRILQGVCGGFTAAATALAVSMSPTEHISSTVGIFQIKKTHTICREAKNASL</sequence>
<dbReference type="SUPFAM" id="SSF103473">
    <property type="entry name" value="MFS general substrate transporter"/>
    <property type="match status" value="1"/>
</dbReference>
<accession>A0ABZ3J1U4</accession>
<reference evidence="9" key="1">
    <citation type="submission" date="2024-05" db="EMBL/GenBank/DDBJ databases">
        <title>Isolation and characterization of Sporomusa carbonis sp. nov., a carboxydotrophic hydrogenogen in the genus of Sporomusa isolated from a charcoal burning pile.</title>
        <authorList>
            <person name="Boeer T."/>
            <person name="Rosenbaum F."/>
            <person name="Eysell L."/>
            <person name="Mueller V."/>
            <person name="Daniel R."/>
            <person name="Poehlein A."/>
        </authorList>
    </citation>
    <scope>NUCLEOTIDE SEQUENCE [LARGE SCALE GENOMIC DNA]</scope>
    <source>
        <strain evidence="9">DSM 3132</strain>
    </source>
</reference>
<feature type="transmembrane region" description="Helical" evidence="7">
    <location>
        <begin position="46"/>
        <end position="63"/>
    </location>
</feature>
<evidence type="ECO:0000259" key="8">
    <source>
        <dbReference type="PROSITE" id="PS50850"/>
    </source>
</evidence>
<dbReference type="PANTHER" id="PTHR43414:SF6">
    <property type="entry name" value="MULTIDRUG RESISTANCE PROTEIN MDTG"/>
    <property type="match status" value="1"/>
</dbReference>
<comment type="subcellular location">
    <subcellularLocation>
        <location evidence="1">Cell membrane</location>
        <topology evidence="1">Multi-pass membrane protein</topology>
    </subcellularLocation>
</comment>
<keyword evidence="5 7" id="KW-1133">Transmembrane helix</keyword>
<dbReference type="InterPro" id="IPR011701">
    <property type="entry name" value="MFS"/>
</dbReference>
<dbReference type="InterPro" id="IPR036259">
    <property type="entry name" value="MFS_trans_sf"/>
</dbReference>
<evidence type="ECO:0000256" key="7">
    <source>
        <dbReference type="SAM" id="Phobius"/>
    </source>
</evidence>
<evidence type="ECO:0000256" key="3">
    <source>
        <dbReference type="ARBA" id="ARBA00022475"/>
    </source>
</evidence>
<evidence type="ECO:0000256" key="2">
    <source>
        <dbReference type="ARBA" id="ARBA00022448"/>
    </source>
</evidence>
<evidence type="ECO:0000256" key="5">
    <source>
        <dbReference type="ARBA" id="ARBA00022989"/>
    </source>
</evidence>
<evidence type="ECO:0000256" key="4">
    <source>
        <dbReference type="ARBA" id="ARBA00022692"/>
    </source>
</evidence>
<keyword evidence="10" id="KW-1185">Reference proteome</keyword>
<keyword evidence="4 7" id="KW-0812">Transmembrane</keyword>
<feature type="domain" description="Major facilitator superfamily (MFS) profile" evidence="8">
    <location>
        <begin position="1"/>
        <end position="158"/>
    </location>
</feature>
<dbReference type="InterPro" id="IPR020846">
    <property type="entry name" value="MFS_dom"/>
</dbReference>
<evidence type="ECO:0000256" key="1">
    <source>
        <dbReference type="ARBA" id="ARBA00004651"/>
    </source>
</evidence>
<evidence type="ECO:0000313" key="10">
    <source>
        <dbReference type="Proteomes" id="UP000216052"/>
    </source>
</evidence>
<evidence type="ECO:0000256" key="6">
    <source>
        <dbReference type="ARBA" id="ARBA00023136"/>
    </source>
</evidence>
<dbReference type="EMBL" id="CP155571">
    <property type="protein sequence ID" value="XFO72324.1"/>
    <property type="molecule type" value="Genomic_DNA"/>
</dbReference>
<dbReference type="PROSITE" id="PS50850">
    <property type="entry name" value="MFS"/>
    <property type="match status" value="1"/>
</dbReference>
<proteinExistence type="predicted"/>
<keyword evidence="3" id="KW-1003">Cell membrane</keyword>
<evidence type="ECO:0000313" key="9">
    <source>
        <dbReference type="EMBL" id="XFO72324.1"/>
    </source>
</evidence>
<feature type="transmembrane region" description="Helical" evidence="7">
    <location>
        <begin position="12"/>
        <end position="34"/>
    </location>
</feature>
<organism evidence="9 10">
    <name type="scientific">Sporomusa acidovorans (strain ATCC 49682 / DSM 3132 / Mol)</name>
    <dbReference type="NCBI Taxonomy" id="1123286"/>
    <lineage>
        <taxon>Bacteria</taxon>
        <taxon>Bacillati</taxon>
        <taxon>Bacillota</taxon>
        <taxon>Negativicutes</taxon>
        <taxon>Selenomonadales</taxon>
        <taxon>Sporomusaceae</taxon>
        <taxon>Sporomusa</taxon>
    </lineage>
</organism>
<keyword evidence="2" id="KW-0813">Transport</keyword>
<name>A0ABZ3J1U4_SPOA4</name>
<keyword evidence="6 7" id="KW-0472">Membrane</keyword>
<dbReference type="PANTHER" id="PTHR43414">
    <property type="entry name" value="MULTIDRUG RESISTANCE PROTEIN MDTG"/>
    <property type="match status" value="1"/>
</dbReference>
<dbReference type="Gene3D" id="1.20.1250.20">
    <property type="entry name" value="MFS general substrate transporter like domains"/>
    <property type="match status" value="1"/>
</dbReference>